<accession>A0A0F9SQY3</accession>
<evidence type="ECO:0000313" key="1">
    <source>
        <dbReference type="EMBL" id="KKN39381.1"/>
    </source>
</evidence>
<dbReference type="EMBL" id="LAZR01001768">
    <property type="protein sequence ID" value="KKN39381.1"/>
    <property type="molecule type" value="Genomic_DNA"/>
</dbReference>
<organism evidence="1">
    <name type="scientific">marine sediment metagenome</name>
    <dbReference type="NCBI Taxonomy" id="412755"/>
    <lineage>
        <taxon>unclassified sequences</taxon>
        <taxon>metagenomes</taxon>
        <taxon>ecological metagenomes</taxon>
    </lineage>
</organism>
<protein>
    <submittedName>
        <fullName evidence="1">Uncharacterized protein</fullName>
    </submittedName>
</protein>
<gene>
    <name evidence="1" type="ORF">LCGC14_0744150</name>
</gene>
<reference evidence="1" key="1">
    <citation type="journal article" date="2015" name="Nature">
        <title>Complex archaea that bridge the gap between prokaryotes and eukaryotes.</title>
        <authorList>
            <person name="Spang A."/>
            <person name="Saw J.H."/>
            <person name="Jorgensen S.L."/>
            <person name="Zaremba-Niedzwiedzka K."/>
            <person name="Martijn J."/>
            <person name="Lind A.E."/>
            <person name="van Eijk R."/>
            <person name="Schleper C."/>
            <person name="Guy L."/>
            <person name="Ettema T.J."/>
        </authorList>
    </citation>
    <scope>NUCLEOTIDE SEQUENCE</scope>
</reference>
<comment type="caution">
    <text evidence="1">The sequence shown here is derived from an EMBL/GenBank/DDBJ whole genome shotgun (WGS) entry which is preliminary data.</text>
</comment>
<dbReference type="AlphaFoldDB" id="A0A0F9SQY3"/>
<sequence>MREEEIEERSFRNLVEFNREELIKITEGTRASELFNDRERMRLKLHGVLARRDGRKSVPTARAMAVLNGEE</sequence>
<proteinExistence type="predicted"/>
<name>A0A0F9SQY3_9ZZZZ</name>